<dbReference type="InterPro" id="IPR057326">
    <property type="entry name" value="KR_dom"/>
</dbReference>
<dbReference type="EMBL" id="AWFH01000001">
    <property type="protein sequence ID" value="KCZ64853.1"/>
    <property type="molecule type" value="Genomic_DNA"/>
</dbReference>
<dbReference type="InterPro" id="IPR002347">
    <property type="entry name" value="SDR_fam"/>
</dbReference>
<evidence type="ECO:0000313" key="5">
    <source>
        <dbReference type="Proteomes" id="UP000024547"/>
    </source>
</evidence>
<protein>
    <recommendedName>
        <fullName evidence="3">Ketoreductase domain-containing protein</fullName>
    </recommendedName>
</protein>
<evidence type="ECO:0000259" key="3">
    <source>
        <dbReference type="SMART" id="SM00822"/>
    </source>
</evidence>
<feature type="domain" description="Ketoreductase" evidence="3">
    <location>
        <begin position="13"/>
        <end position="192"/>
    </location>
</feature>
<evidence type="ECO:0000313" key="4">
    <source>
        <dbReference type="EMBL" id="KCZ64853.1"/>
    </source>
</evidence>
<dbReference type="PATRIC" id="fig|1280948.3.peg.70"/>
<dbReference type="SMART" id="SM00822">
    <property type="entry name" value="PKS_KR"/>
    <property type="match status" value="1"/>
</dbReference>
<dbReference type="STRING" id="1280948.HY36_00340"/>
<reference evidence="4 5" key="1">
    <citation type="journal article" date="2014" name="Antonie Van Leeuwenhoek">
        <title>Hyphomonas beringensis sp. nov. and Hyphomonas chukchiensis sp. nov., isolated from surface seawater of the Bering Sea and Chukchi Sea.</title>
        <authorList>
            <person name="Li C."/>
            <person name="Lai Q."/>
            <person name="Li G."/>
            <person name="Dong C."/>
            <person name="Wang J."/>
            <person name="Liao Y."/>
            <person name="Shao Z."/>
        </authorList>
    </citation>
    <scope>NUCLEOTIDE SEQUENCE [LARGE SCALE GENOMIC DNA]</scope>
    <source>
        <strain evidence="4 5">22II1-22F38</strain>
    </source>
</reference>
<dbReference type="InterPro" id="IPR036291">
    <property type="entry name" value="NAD(P)-bd_dom_sf"/>
</dbReference>
<dbReference type="Pfam" id="PF00106">
    <property type="entry name" value="adh_short"/>
    <property type="match status" value="1"/>
</dbReference>
<dbReference type="GO" id="GO:0016491">
    <property type="term" value="F:oxidoreductase activity"/>
    <property type="evidence" value="ECO:0007669"/>
    <property type="project" value="UniProtKB-KW"/>
</dbReference>
<keyword evidence="2" id="KW-0560">Oxidoreductase</keyword>
<dbReference type="SUPFAM" id="SSF51735">
    <property type="entry name" value="NAD(P)-binding Rossmann-fold domains"/>
    <property type="match status" value="1"/>
</dbReference>
<organism evidence="4 5">
    <name type="scientific">Hyphomonas atlantica</name>
    <dbReference type="NCBI Taxonomy" id="1280948"/>
    <lineage>
        <taxon>Bacteria</taxon>
        <taxon>Pseudomonadati</taxon>
        <taxon>Pseudomonadota</taxon>
        <taxon>Alphaproteobacteria</taxon>
        <taxon>Hyphomonadales</taxon>
        <taxon>Hyphomonadaceae</taxon>
        <taxon>Hyphomonas</taxon>
    </lineage>
</organism>
<name>A0A059EB22_9PROT</name>
<keyword evidence="5" id="KW-1185">Reference proteome</keyword>
<proteinExistence type="inferred from homology"/>
<evidence type="ECO:0000256" key="1">
    <source>
        <dbReference type="ARBA" id="ARBA00006484"/>
    </source>
</evidence>
<dbReference type="CDD" id="cd05233">
    <property type="entry name" value="SDR_c"/>
    <property type="match status" value="1"/>
</dbReference>
<comment type="similarity">
    <text evidence="1">Belongs to the short-chain dehydrogenases/reductases (SDR) family.</text>
</comment>
<gene>
    <name evidence="4" type="ORF">HY36_00340</name>
</gene>
<evidence type="ECO:0000256" key="2">
    <source>
        <dbReference type="ARBA" id="ARBA00023002"/>
    </source>
</evidence>
<dbReference type="eggNOG" id="COG4221">
    <property type="taxonomic scope" value="Bacteria"/>
</dbReference>
<dbReference type="Proteomes" id="UP000024547">
    <property type="component" value="Unassembled WGS sequence"/>
</dbReference>
<accession>A0A059EB22</accession>
<dbReference type="GO" id="GO:0016020">
    <property type="term" value="C:membrane"/>
    <property type="evidence" value="ECO:0007669"/>
    <property type="project" value="TreeGrafter"/>
</dbReference>
<dbReference type="AlphaFoldDB" id="A0A059EB22"/>
<dbReference type="PRINTS" id="PR00081">
    <property type="entry name" value="GDHRDH"/>
</dbReference>
<comment type="caution">
    <text evidence="4">The sequence shown here is derived from an EMBL/GenBank/DDBJ whole genome shotgun (WGS) entry which is preliminary data.</text>
</comment>
<dbReference type="PANTHER" id="PTHR44196:SF1">
    <property type="entry name" value="DEHYDROGENASE_REDUCTASE SDR FAMILY MEMBER 7B"/>
    <property type="match status" value="1"/>
</dbReference>
<dbReference type="PANTHER" id="PTHR44196">
    <property type="entry name" value="DEHYDROGENASE/REDUCTASE SDR FAMILY MEMBER 7B"/>
    <property type="match status" value="1"/>
</dbReference>
<sequence length="295" mass="30446">MNGEDADMETKGRTAVITGGASGIGAALADAMVADGGRVVIVDINKDAAEAQAAKLGDAAHAIACNVADVAGVEAMAEEAWNWLGGVDLVFANAGISVARPLLKASEAEFDVTMGVNLKGVWATAKAFAVRMIEAGHSGHICLTASEHALGLQHPGNGFYTASKHGVLALGDVFRAELPDSIGMSVLCPGLTATGMPDTSPAATGMSADEHRSAIARAVMAQGKPAEEVARHTLDEIARDTFLIVPEPSAWLAAEKRADEVQKEFARQAPMGPGAMQYHVGAVVERIRKSGQGLL</sequence>
<dbReference type="Gene3D" id="3.40.50.720">
    <property type="entry name" value="NAD(P)-binding Rossmann-like Domain"/>
    <property type="match status" value="1"/>
</dbReference>